<comment type="caution">
    <text evidence="2">The sequence shown here is derived from an EMBL/GenBank/DDBJ whole genome shotgun (WGS) entry which is preliminary data.</text>
</comment>
<evidence type="ECO:0000313" key="3">
    <source>
        <dbReference type="Proteomes" id="UP000241771"/>
    </source>
</evidence>
<gene>
    <name evidence="2" type="ORF">C9I98_02825</name>
</gene>
<name>A0A2T3P115_9GAMM</name>
<dbReference type="Pfam" id="PF11777">
    <property type="entry name" value="DUF3316"/>
    <property type="match status" value="1"/>
</dbReference>
<accession>A0A2T3P115</accession>
<keyword evidence="1" id="KW-0732">Signal</keyword>
<organism evidence="2 3">
    <name type="scientific">Photobacterium sanctipauli</name>
    <dbReference type="NCBI Taxonomy" id="1342794"/>
    <lineage>
        <taxon>Bacteria</taxon>
        <taxon>Pseudomonadati</taxon>
        <taxon>Pseudomonadota</taxon>
        <taxon>Gammaproteobacteria</taxon>
        <taxon>Vibrionales</taxon>
        <taxon>Vibrionaceae</taxon>
        <taxon>Photobacterium</taxon>
    </lineage>
</organism>
<proteinExistence type="predicted"/>
<evidence type="ECO:0000313" key="2">
    <source>
        <dbReference type="EMBL" id="PSW22215.1"/>
    </source>
</evidence>
<protein>
    <recommendedName>
        <fullName evidence="4">DUF3316 domain-containing protein</fullName>
    </recommendedName>
</protein>
<dbReference type="RefSeq" id="WP_036821493.1">
    <property type="nucleotide sequence ID" value="NZ_JGVO01000338.1"/>
</dbReference>
<dbReference type="InterPro" id="IPR016879">
    <property type="entry name" value="UCP028299"/>
</dbReference>
<feature type="signal peptide" evidence="1">
    <location>
        <begin position="1"/>
        <end position="21"/>
    </location>
</feature>
<dbReference type="EMBL" id="PYMA01000001">
    <property type="protein sequence ID" value="PSW22215.1"/>
    <property type="molecule type" value="Genomic_DNA"/>
</dbReference>
<reference evidence="2 3" key="1">
    <citation type="submission" date="2018-01" db="EMBL/GenBank/DDBJ databases">
        <title>Whole genome sequencing of Histamine producing bacteria.</title>
        <authorList>
            <person name="Butler K."/>
        </authorList>
    </citation>
    <scope>NUCLEOTIDE SEQUENCE [LARGE SCALE GENOMIC DNA]</scope>
    <source>
        <strain evidence="2 3">DSM 100436</strain>
    </source>
</reference>
<dbReference type="AlphaFoldDB" id="A0A2T3P115"/>
<sequence length="115" mass="13230">MKKLIAPICLMLSIASFQSVAAITQEVNNHRIFGDHFDTKEKAFSQAKTVMNEVGMYSAKDIRNNFGYKHNFRTLPSSFTILDISSRVNEIMNQDGEIHFQPVTTIKYKYKYNDS</sequence>
<keyword evidence="3" id="KW-1185">Reference proteome</keyword>
<evidence type="ECO:0000256" key="1">
    <source>
        <dbReference type="SAM" id="SignalP"/>
    </source>
</evidence>
<dbReference type="Proteomes" id="UP000241771">
    <property type="component" value="Unassembled WGS sequence"/>
</dbReference>
<feature type="chain" id="PRO_5015780234" description="DUF3316 domain-containing protein" evidence="1">
    <location>
        <begin position="22"/>
        <end position="115"/>
    </location>
</feature>
<dbReference type="OrthoDB" id="5824336at2"/>
<evidence type="ECO:0008006" key="4">
    <source>
        <dbReference type="Google" id="ProtNLM"/>
    </source>
</evidence>